<keyword evidence="2" id="KW-1185">Reference proteome</keyword>
<comment type="caution">
    <text evidence="1">The sequence shown here is derived from an EMBL/GenBank/DDBJ whole genome shotgun (WGS) entry which is preliminary data.</text>
</comment>
<accession>A0A974GX25</accession>
<organism evidence="1 2">
    <name type="scientific">Sedimentibacter hydroxybenzoicus DSM 7310</name>
    <dbReference type="NCBI Taxonomy" id="1123245"/>
    <lineage>
        <taxon>Bacteria</taxon>
        <taxon>Bacillati</taxon>
        <taxon>Bacillota</taxon>
        <taxon>Tissierellia</taxon>
        <taxon>Sedimentibacter</taxon>
    </lineage>
</organism>
<evidence type="ECO:0000313" key="2">
    <source>
        <dbReference type="Proteomes" id="UP000611629"/>
    </source>
</evidence>
<gene>
    <name evidence="1" type="ORF">HZF24_11900</name>
</gene>
<evidence type="ECO:0000313" key="1">
    <source>
        <dbReference type="EMBL" id="NYB74841.1"/>
    </source>
</evidence>
<dbReference type="AlphaFoldDB" id="A0A974GX25"/>
<dbReference type="Proteomes" id="UP000611629">
    <property type="component" value="Unassembled WGS sequence"/>
</dbReference>
<protein>
    <submittedName>
        <fullName evidence="1">Uncharacterized protein</fullName>
    </submittedName>
</protein>
<dbReference type="EMBL" id="JACBNQ010000013">
    <property type="protein sequence ID" value="NYB74841.1"/>
    <property type="molecule type" value="Genomic_DNA"/>
</dbReference>
<reference evidence="1" key="1">
    <citation type="submission" date="2020-07" db="EMBL/GenBank/DDBJ databases">
        <title>Genomic analysis of a strain of Sedimentibacter Hydroxybenzoicus DSM7310.</title>
        <authorList>
            <person name="Ma S."/>
        </authorList>
    </citation>
    <scope>NUCLEOTIDE SEQUENCE</scope>
    <source>
        <strain evidence="1">DSM 7310</strain>
    </source>
</reference>
<proteinExistence type="predicted"/>
<name>A0A974GX25_SEDHY</name>
<sequence>MSYNLINQELGIYSCSTKDLGSEEVETFNKQVDGKLDNLTMFYNENEDKIILNADNDGFDLFKETIVAYLSMSQEGKAVFNKTRPSACNRLIYILDYVIQRRKLNEVKQLTESIPEFKGIYPVIVTMMDYEKQSQVIDIILGIDTSPLDINTLYGWNQHVKRGNIKNLILKGILPTDDNLKKYQDEINKEVEELNKSIISQTVPVILRDTDKNIKDLSEV</sequence>
<dbReference type="RefSeq" id="WP_179238543.1">
    <property type="nucleotide sequence ID" value="NZ_JACBNQ010000013.1"/>
</dbReference>